<protein>
    <recommendedName>
        <fullName evidence="3">diguanylate cyclase</fullName>
        <ecNumber evidence="3">2.7.7.65</ecNumber>
    </recommendedName>
</protein>
<dbReference type="GO" id="GO:0052621">
    <property type="term" value="F:diguanylate cyclase activity"/>
    <property type="evidence" value="ECO:0007669"/>
    <property type="project" value="UniProtKB-EC"/>
</dbReference>
<feature type="transmembrane region" description="Helical" evidence="8">
    <location>
        <begin position="13"/>
        <end position="35"/>
    </location>
</feature>
<dbReference type="AlphaFoldDB" id="A0A1E5CP64"/>
<dbReference type="PROSITE" id="PS50887">
    <property type="entry name" value="GGDEF"/>
    <property type="match status" value="1"/>
</dbReference>
<dbReference type="SMART" id="SM00267">
    <property type="entry name" value="GGDEF"/>
    <property type="match status" value="1"/>
</dbReference>
<dbReference type="FunFam" id="3.30.70.270:FF:000001">
    <property type="entry name" value="Diguanylate cyclase domain protein"/>
    <property type="match status" value="1"/>
</dbReference>
<gene>
    <name evidence="11" type="ORF">A130_07865</name>
</gene>
<dbReference type="PANTHER" id="PTHR45138">
    <property type="entry name" value="REGULATORY COMPONENTS OF SENSORY TRANSDUCTION SYSTEM"/>
    <property type="match status" value="1"/>
</dbReference>
<dbReference type="GO" id="GO:1902201">
    <property type="term" value="P:negative regulation of bacterial-type flagellum-dependent cell motility"/>
    <property type="evidence" value="ECO:0007669"/>
    <property type="project" value="TreeGrafter"/>
</dbReference>
<sequence length="512" mass="58152">MSSRNNIFSLSKLSSSTIVFILAMSVTLVCVFVSYKAQTFYRLASFNDAAERHVQSLQFVVKNDIQHIASSAIFFSANDRSDWDKFSIFAKHTIANSESLIGLQWMEKVEVDDIEKHVDRVGKTFPGFGIYTIPKDGDVTHGYILEDNAPIYVATDIYPRTRENARLLGFYPSRKRFELILDGISQAGEPNISDKVRLIQDSFDKSASKNGMLVYFPVFEIGTFDLLGVVIGVIRTTPYFEHLVHRIDSDHWLKIRVTDVGFESDDAPIMYESKSWDPAEDNVIRKSIPLYNREWVVEFQLPSKITISDAVVLVGIFFGGLTISLLLAHIGSLQSRERERLSMMLKERTKELQFLVEHDSLTGLLNRRAFNRYIKKMLKRKESFSLVSFDIDHFKSINDQHGHVCGDEMLIHVSDTVTSELHSGDCFYRVGGDEFSIICQLTDEKELKNYLDSIRRAVESSVLYFPGIEISCTISIGAARYAGEGLEDILHKADRQLYHSKENGRNCISVAA</sequence>
<evidence type="ECO:0000256" key="4">
    <source>
        <dbReference type="ARBA" id="ARBA00022692"/>
    </source>
</evidence>
<evidence type="ECO:0000256" key="8">
    <source>
        <dbReference type="SAM" id="Phobius"/>
    </source>
</evidence>
<dbReference type="CDD" id="cd01949">
    <property type="entry name" value="GGDEF"/>
    <property type="match status" value="1"/>
</dbReference>
<dbReference type="InterPro" id="IPR050469">
    <property type="entry name" value="Diguanylate_Cyclase"/>
</dbReference>
<dbReference type="GO" id="GO:0005886">
    <property type="term" value="C:plasma membrane"/>
    <property type="evidence" value="ECO:0007669"/>
    <property type="project" value="TreeGrafter"/>
</dbReference>
<dbReference type="InterPro" id="IPR006189">
    <property type="entry name" value="CHASE_dom"/>
</dbReference>
<evidence type="ECO:0000259" key="10">
    <source>
        <dbReference type="PROSITE" id="PS50887"/>
    </source>
</evidence>
<keyword evidence="4 8" id="KW-0812">Transmembrane</keyword>
<feature type="domain" description="GGDEF" evidence="10">
    <location>
        <begin position="382"/>
        <end position="512"/>
    </location>
</feature>
<dbReference type="Gene3D" id="3.30.450.350">
    <property type="entry name" value="CHASE domain"/>
    <property type="match status" value="1"/>
</dbReference>
<evidence type="ECO:0000256" key="1">
    <source>
        <dbReference type="ARBA" id="ARBA00001946"/>
    </source>
</evidence>
<feature type="domain" description="CHASE" evidence="9">
    <location>
        <begin position="157"/>
        <end position="298"/>
    </location>
</feature>
<dbReference type="Pfam" id="PF00990">
    <property type="entry name" value="GGDEF"/>
    <property type="match status" value="1"/>
</dbReference>
<evidence type="ECO:0000256" key="2">
    <source>
        <dbReference type="ARBA" id="ARBA00004370"/>
    </source>
</evidence>
<name>A0A1E5CP64_9VIBR</name>
<evidence type="ECO:0000256" key="6">
    <source>
        <dbReference type="ARBA" id="ARBA00023136"/>
    </source>
</evidence>
<keyword evidence="5 8" id="KW-1133">Transmembrane helix</keyword>
<dbReference type="InterPro" id="IPR029787">
    <property type="entry name" value="Nucleotide_cyclase"/>
</dbReference>
<feature type="transmembrane region" description="Helical" evidence="8">
    <location>
        <begin position="310"/>
        <end position="333"/>
    </location>
</feature>
<dbReference type="NCBIfam" id="TIGR00254">
    <property type="entry name" value="GGDEF"/>
    <property type="match status" value="1"/>
</dbReference>
<dbReference type="RefSeq" id="WP_017052753.1">
    <property type="nucleotide sequence ID" value="NZ_AJYW02000285.1"/>
</dbReference>
<evidence type="ECO:0000256" key="7">
    <source>
        <dbReference type="ARBA" id="ARBA00034247"/>
    </source>
</evidence>
<dbReference type="InterPro" id="IPR000160">
    <property type="entry name" value="GGDEF_dom"/>
</dbReference>
<dbReference type="Pfam" id="PF03924">
    <property type="entry name" value="CHASE"/>
    <property type="match status" value="1"/>
</dbReference>
<dbReference type="GO" id="GO:0043709">
    <property type="term" value="P:cell adhesion involved in single-species biofilm formation"/>
    <property type="evidence" value="ECO:0007669"/>
    <property type="project" value="TreeGrafter"/>
</dbReference>
<keyword evidence="12" id="KW-1185">Reference proteome</keyword>
<comment type="caution">
    <text evidence="11">The sequence shown here is derived from an EMBL/GenBank/DDBJ whole genome shotgun (WGS) entry which is preliminary data.</text>
</comment>
<dbReference type="InterPro" id="IPR042240">
    <property type="entry name" value="CHASE_sf"/>
</dbReference>
<organism evidence="11 12">
    <name type="scientific">Vibrio genomosp. F6 str. FF-238</name>
    <dbReference type="NCBI Taxonomy" id="1191298"/>
    <lineage>
        <taxon>Bacteria</taxon>
        <taxon>Pseudomonadati</taxon>
        <taxon>Pseudomonadota</taxon>
        <taxon>Gammaproteobacteria</taxon>
        <taxon>Vibrionales</taxon>
        <taxon>Vibrionaceae</taxon>
        <taxon>Vibrio</taxon>
    </lineage>
</organism>
<dbReference type="PROSITE" id="PS50839">
    <property type="entry name" value="CHASE"/>
    <property type="match status" value="1"/>
</dbReference>
<dbReference type="GO" id="GO:0007165">
    <property type="term" value="P:signal transduction"/>
    <property type="evidence" value="ECO:0007669"/>
    <property type="project" value="UniProtKB-ARBA"/>
</dbReference>
<feature type="transmembrane region" description="Helical" evidence="8">
    <location>
        <begin position="213"/>
        <end position="234"/>
    </location>
</feature>
<accession>A0A1E5CP64</accession>
<dbReference type="SMART" id="SM01079">
    <property type="entry name" value="CHASE"/>
    <property type="match status" value="1"/>
</dbReference>
<evidence type="ECO:0000256" key="3">
    <source>
        <dbReference type="ARBA" id="ARBA00012528"/>
    </source>
</evidence>
<dbReference type="Gene3D" id="3.30.70.270">
    <property type="match status" value="1"/>
</dbReference>
<dbReference type="SUPFAM" id="SSF55073">
    <property type="entry name" value="Nucleotide cyclase"/>
    <property type="match status" value="1"/>
</dbReference>
<dbReference type="EC" id="2.7.7.65" evidence="3"/>
<reference evidence="11 12" key="1">
    <citation type="journal article" date="2012" name="Science">
        <title>Ecological populations of bacteria act as socially cohesive units of antibiotic production and resistance.</title>
        <authorList>
            <person name="Cordero O.X."/>
            <person name="Wildschutte H."/>
            <person name="Kirkup B."/>
            <person name="Proehl S."/>
            <person name="Ngo L."/>
            <person name="Hussain F."/>
            <person name="Le Roux F."/>
            <person name="Mincer T."/>
            <person name="Polz M.F."/>
        </authorList>
    </citation>
    <scope>NUCLEOTIDE SEQUENCE [LARGE SCALE GENOMIC DNA]</scope>
    <source>
        <strain evidence="11 12">FF-238</strain>
    </source>
</reference>
<evidence type="ECO:0000313" key="12">
    <source>
        <dbReference type="Proteomes" id="UP000094165"/>
    </source>
</evidence>
<comment type="cofactor">
    <cofactor evidence="1">
        <name>Mg(2+)</name>
        <dbReference type="ChEBI" id="CHEBI:18420"/>
    </cofactor>
</comment>
<evidence type="ECO:0000313" key="11">
    <source>
        <dbReference type="EMBL" id="OEE71690.1"/>
    </source>
</evidence>
<proteinExistence type="predicted"/>
<comment type="catalytic activity">
    <reaction evidence="7">
        <text>2 GTP = 3',3'-c-di-GMP + 2 diphosphate</text>
        <dbReference type="Rhea" id="RHEA:24898"/>
        <dbReference type="ChEBI" id="CHEBI:33019"/>
        <dbReference type="ChEBI" id="CHEBI:37565"/>
        <dbReference type="ChEBI" id="CHEBI:58805"/>
        <dbReference type="EC" id="2.7.7.65"/>
    </reaction>
</comment>
<dbReference type="InterPro" id="IPR043128">
    <property type="entry name" value="Rev_trsase/Diguanyl_cyclase"/>
</dbReference>
<dbReference type="PANTHER" id="PTHR45138:SF9">
    <property type="entry name" value="DIGUANYLATE CYCLASE DGCM-RELATED"/>
    <property type="match status" value="1"/>
</dbReference>
<comment type="subcellular location">
    <subcellularLocation>
        <location evidence="2">Membrane</location>
    </subcellularLocation>
</comment>
<keyword evidence="6 8" id="KW-0472">Membrane</keyword>
<dbReference type="Proteomes" id="UP000094165">
    <property type="component" value="Unassembled WGS sequence"/>
</dbReference>
<evidence type="ECO:0000256" key="5">
    <source>
        <dbReference type="ARBA" id="ARBA00022989"/>
    </source>
</evidence>
<evidence type="ECO:0000259" key="9">
    <source>
        <dbReference type="PROSITE" id="PS50839"/>
    </source>
</evidence>
<dbReference type="EMBL" id="AJYW02000285">
    <property type="protein sequence ID" value="OEE71690.1"/>
    <property type="molecule type" value="Genomic_DNA"/>
</dbReference>